<name>A0A0F7K4C0_9GAMM</name>
<dbReference type="KEGG" id="seds:AAY24_18260"/>
<evidence type="ECO:0000313" key="4">
    <source>
        <dbReference type="Proteomes" id="UP000034410"/>
    </source>
</evidence>
<dbReference type="PROSITE" id="PS51257">
    <property type="entry name" value="PROKAR_LIPOPROTEIN"/>
    <property type="match status" value="1"/>
</dbReference>
<keyword evidence="4" id="KW-1185">Reference proteome</keyword>
<reference evidence="3 4" key="1">
    <citation type="journal article" date="2015" name="Genome Announc.">
        <title>Complete Genome Sequence of Sedimenticola thiotaurini Strain SIP-G1, a Polyphosphate- and Polyhydroxyalkanoate-Accumulating Sulfur-Oxidizing Gammaproteobacterium Isolated from Salt Marsh Sediments.</title>
        <authorList>
            <person name="Flood B.E."/>
            <person name="Jones D.S."/>
            <person name="Bailey J.V."/>
        </authorList>
    </citation>
    <scope>NUCLEOTIDE SEQUENCE [LARGE SCALE GENOMIC DNA]</scope>
    <source>
        <strain evidence="3 4">SIP-G1</strain>
        <plasmid evidence="4">Plasmid</plasmid>
    </source>
</reference>
<feature type="compositionally biased region" description="Basic and acidic residues" evidence="1">
    <location>
        <begin position="34"/>
        <end position="44"/>
    </location>
</feature>
<gene>
    <name evidence="3" type="ORF">AAY24_18260</name>
</gene>
<sequence>MKNIALPIIMLCTTVAMTGCGENDTQVNQITIEAKPEPAQEKEKQPRRRSGVVVGNETQYDPGNLSGRR</sequence>
<accession>A0A0F7K4C0</accession>
<keyword evidence="2" id="KW-0732">Signal</keyword>
<dbReference type="EMBL" id="CP011413">
    <property type="protein sequence ID" value="AKH22404.1"/>
    <property type="molecule type" value="Genomic_DNA"/>
</dbReference>
<feature type="chain" id="PRO_5002518003" evidence="2">
    <location>
        <begin position="19"/>
        <end position="69"/>
    </location>
</feature>
<organism evidence="3 4">
    <name type="scientific">Sedimenticola thiotaurini</name>
    <dbReference type="NCBI Taxonomy" id="1543721"/>
    <lineage>
        <taxon>Bacteria</taxon>
        <taxon>Pseudomonadati</taxon>
        <taxon>Pseudomonadota</taxon>
        <taxon>Gammaproteobacteria</taxon>
        <taxon>Chromatiales</taxon>
        <taxon>Sedimenticolaceae</taxon>
        <taxon>Sedimenticola</taxon>
    </lineage>
</organism>
<geneLocation type="plasmid" evidence="3">
    <name>unnamed</name>
</geneLocation>
<keyword evidence="3" id="KW-0614">Plasmid</keyword>
<dbReference type="Proteomes" id="UP000034410">
    <property type="component" value="Plasmid"/>
</dbReference>
<evidence type="ECO:0000256" key="1">
    <source>
        <dbReference type="SAM" id="MobiDB-lite"/>
    </source>
</evidence>
<evidence type="ECO:0000256" key="2">
    <source>
        <dbReference type="SAM" id="SignalP"/>
    </source>
</evidence>
<protein>
    <submittedName>
        <fullName evidence="3">Uncharacterized protein</fullName>
    </submittedName>
</protein>
<dbReference type="AlphaFoldDB" id="A0A0F7K4C0"/>
<feature type="signal peptide" evidence="2">
    <location>
        <begin position="1"/>
        <end position="18"/>
    </location>
</feature>
<dbReference type="RefSeq" id="WP_046861485.1">
    <property type="nucleotide sequence ID" value="NZ_CP011413.1"/>
</dbReference>
<feature type="region of interest" description="Disordered" evidence="1">
    <location>
        <begin position="34"/>
        <end position="69"/>
    </location>
</feature>
<proteinExistence type="predicted"/>
<evidence type="ECO:0000313" key="3">
    <source>
        <dbReference type="EMBL" id="AKH22404.1"/>
    </source>
</evidence>